<feature type="coiled-coil region" evidence="1">
    <location>
        <begin position="601"/>
        <end position="628"/>
    </location>
</feature>
<reference evidence="2" key="1">
    <citation type="submission" date="2020-05" db="EMBL/GenBank/DDBJ databases">
        <title>Chitinophaga laudate sp. nov., isolated from a tropical peat swamp.</title>
        <authorList>
            <person name="Goh C.B.S."/>
            <person name="Lee M.S."/>
            <person name="Parimannan S."/>
            <person name="Pasbakhsh P."/>
            <person name="Yule C.M."/>
            <person name="Rajandas H."/>
            <person name="Loke S."/>
            <person name="Croft L."/>
            <person name="Tan J.B.L."/>
        </authorList>
    </citation>
    <scope>NUCLEOTIDE SEQUENCE</scope>
    <source>
        <strain evidence="2">Mgbs1</strain>
    </source>
</reference>
<gene>
    <name evidence="2" type="ORF">ECE50_004445</name>
</gene>
<sequence length="1019" mass="116716">METHLIIGIGGTGSRIIHSLKSTIEQSHGSASHEGVNIDYLYIDTSATDLDNALTWKEKTNSIALAPANLVRINKTDMDAILRNIDAYPNIKPWIGHAADWEGSLKAGEIAAAQMRRYGRFLLAGDINKFISSLNAIVASLINRTEDRVRNITFHICCGLAGGTGSGMLIDIIAQIRKIYPFDEARYHNSIFLYTLLPELTPTSWATAGGLYHANGYACMKELNDLSLLKYIPHDLSDPTRQGRRINPVPAVFFNGCYVFTNQNENDVQLNVEEEIPALVGNYIYQQIYSINNPAAREWINRLSRCENGINDPEGDDLHPGKAMRSKRFISFGIKRIGIPEVEIKSHFTAKLAGQTLLQLLYNRWFDGQGFVNEPRIKEFNAYVAAPEQQHRWLLTDSHNILSMLFLPADREKTSWASFEQAWEKKRTECATIVTTEAIAKTEWIMALKKRYDMYYTETFRGEGVSRFFQLREKDMKDTVRYLAGHIDKDLFKHWNNAQYGLVETGYLLNSLIQLLENKINVVTGQHLEKLIRQEKIFIEKITAEDAYWTKIGWIKDVAFKDRIRSFERQNHNLEQLYLTRTMIAGWHHARKLLPEVKKSLEELLDKIYKLQANLNTLLKQNQELIDKTCNDGQPRISDNFVKFYDSAAIRDLTRSLVQSENLQKNQTAGFRAAVENMLEGIASFTQLNKKVTLSEFANQLEKHTVATSDMVNEQMKDIVDGGKKVLNVSITEKLRDTYQHSKEELEYFIRGLVAQAAVFGKYDPVQENQNAQSTRTMEFMVILPPDAQPNGTKDKTFNHMLTDAFKTSRNAGIPEENIIYTASRNTEIVLINIHNLFPLRILSVAEGLKTRYQQALNSTDGSISRRARITLHTEGSSTHYHDLFVTERNKESYMRYIVIADNTGLIDLQPNPETEEKEYILMPENILEDDIIVLGRQLLQSHHQLSFQQLEQFRERVEVRLQEQYKPLSKQAALKNSIRDKLAAFLLMVSNNPRHPEFIRYKDACTQAIAVIDTFNKK</sequence>
<dbReference type="EMBL" id="RIAR02000001">
    <property type="protein sequence ID" value="NSL86068.1"/>
    <property type="molecule type" value="Genomic_DNA"/>
</dbReference>
<proteinExistence type="predicted"/>
<dbReference type="Gene3D" id="3.40.50.1440">
    <property type="entry name" value="Tubulin/FtsZ, GTPase domain"/>
    <property type="match status" value="1"/>
</dbReference>
<name>A0A9Q5CW87_9BACT</name>
<dbReference type="Proteomes" id="UP000281028">
    <property type="component" value="Unassembled WGS sequence"/>
</dbReference>
<comment type="caution">
    <text evidence="2">The sequence shown here is derived from an EMBL/GenBank/DDBJ whole genome shotgun (WGS) entry which is preliminary data.</text>
</comment>
<dbReference type="InterPro" id="IPR017975">
    <property type="entry name" value="Tubulin_CS"/>
</dbReference>
<organism evidence="2 3">
    <name type="scientific">Chitinophaga solisilvae</name>
    <dbReference type="NCBI Taxonomy" id="1233460"/>
    <lineage>
        <taxon>Bacteria</taxon>
        <taxon>Pseudomonadati</taxon>
        <taxon>Bacteroidota</taxon>
        <taxon>Chitinophagia</taxon>
        <taxon>Chitinophagales</taxon>
        <taxon>Chitinophagaceae</taxon>
        <taxon>Chitinophaga</taxon>
    </lineage>
</organism>
<dbReference type="AlphaFoldDB" id="A0A9Q5CW87"/>
<dbReference type="PROSITE" id="PS00227">
    <property type="entry name" value="TUBULIN"/>
    <property type="match status" value="1"/>
</dbReference>
<dbReference type="SUPFAM" id="SSF52490">
    <property type="entry name" value="Tubulin nucleotide-binding domain-like"/>
    <property type="match status" value="1"/>
</dbReference>
<keyword evidence="3" id="KW-1185">Reference proteome</keyword>
<dbReference type="InterPro" id="IPR025904">
    <property type="entry name" value="Tubulin-like"/>
</dbReference>
<keyword evidence="1" id="KW-0175">Coiled coil</keyword>
<protein>
    <recommendedName>
        <fullName evidence="4">Tubulin-like protein</fullName>
    </recommendedName>
</protein>
<dbReference type="Pfam" id="PF13809">
    <property type="entry name" value="Tubulin_2"/>
    <property type="match status" value="1"/>
</dbReference>
<dbReference type="GO" id="GO:0007017">
    <property type="term" value="P:microtubule-based process"/>
    <property type="evidence" value="ECO:0007669"/>
    <property type="project" value="InterPro"/>
</dbReference>
<evidence type="ECO:0000256" key="1">
    <source>
        <dbReference type="SAM" id="Coils"/>
    </source>
</evidence>
<dbReference type="OrthoDB" id="174139at2"/>
<dbReference type="GO" id="GO:0005874">
    <property type="term" value="C:microtubule"/>
    <property type="evidence" value="ECO:0007669"/>
    <property type="project" value="InterPro"/>
</dbReference>
<dbReference type="InterPro" id="IPR036525">
    <property type="entry name" value="Tubulin/FtsZ_GTPase_sf"/>
</dbReference>
<accession>A0A9Q5CW87</accession>
<evidence type="ECO:0000313" key="3">
    <source>
        <dbReference type="Proteomes" id="UP000281028"/>
    </source>
</evidence>
<evidence type="ECO:0008006" key="4">
    <source>
        <dbReference type="Google" id="ProtNLM"/>
    </source>
</evidence>
<dbReference type="GO" id="GO:0005525">
    <property type="term" value="F:GTP binding"/>
    <property type="evidence" value="ECO:0007669"/>
    <property type="project" value="InterPro"/>
</dbReference>
<evidence type="ECO:0000313" key="2">
    <source>
        <dbReference type="EMBL" id="NSL86068.1"/>
    </source>
</evidence>